<evidence type="ECO:0000313" key="6">
    <source>
        <dbReference type="EMBL" id="WFD21531.1"/>
    </source>
</evidence>
<name>A0AAF0IXA1_9BASI</name>
<dbReference type="GO" id="GO:0005840">
    <property type="term" value="C:ribosome"/>
    <property type="evidence" value="ECO:0007669"/>
    <property type="project" value="UniProtKB-KW"/>
</dbReference>
<evidence type="ECO:0000256" key="2">
    <source>
        <dbReference type="ARBA" id="ARBA00022980"/>
    </source>
</evidence>
<gene>
    <name evidence="6" type="ORF">MEQU1_000183</name>
</gene>
<feature type="region of interest" description="Disordered" evidence="5">
    <location>
        <begin position="425"/>
        <end position="446"/>
    </location>
</feature>
<dbReference type="Pfam" id="PF01201">
    <property type="entry name" value="Ribosomal_S8e"/>
    <property type="match status" value="1"/>
</dbReference>
<evidence type="ECO:0000256" key="5">
    <source>
        <dbReference type="SAM" id="MobiDB-lite"/>
    </source>
</evidence>
<comment type="similarity">
    <text evidence="1 4">Belongs to the eukaryotic ribosomal protein eS8 family.</text>
</comment>
<proteinExistence type="inferred from homology"/>
<keyword evidence="2 4" id="KW-0689">Ribosomal protein</keyword>
<reference evidence="6" key="1">
    <citation type="submission" date="2023-03" db="EMBL/GenBank/DDBJ databases">
        <title>Mating type loci evolution in Malassezia.</title>
        <authorList>
            <person name="Coelho M.A."/>
        </authorList>
    </citation>
    <scope>NUCLEOTIDE SEQUENCE</scope>
    <source>
        <strain evidence="6">CBS 12830</strain>
    </source>
</reference>
<organism evidence="6 7">
    <name type="scientific">Malassezia equina</name>
    <dbReference type="NCBI Taxonomy" id="1381935"/>
    <lineage>
        <taxon>Eukaryota</taxon>
        <taxon>Fungi</taxon>
        <taxon>Dikarya</taxon>
        <taxon>Basidiomycota</taxon>
        <taxon>Ustilaginomycotina</taxon>
        <taxon>Malasseziomycetes</taxon>
        <taxon>Malasseziales</taxon>
        <taxon>Malasseziaceae</taxon>
        <taxon>Malassezia</taxon>
    </lineage>
</organism>
<evidence type="ECO:0000256" key="4">
    <source>
        <dbReference type="RuleBase" id="RU000669"/>
    </source>
</evidence>
<feature type="region of interest" description="Disordered" evidence="5">
    <location>
        <begin position="107"/>
        <end position="126"/>
    </location>
</feature>
<accession>A0AAF0IXA1</accession>
<dbReference type="Proteomes" id="UP001214415">
    <property type="component" value="Chromosome 1"/>
</dbReference>
<dbReference type="Gene3D" id="1.10.168.20">
    <property type="entry name" value="Ribosomal protein S8e, subdomain"/>
    <property type="match status" value="1"/>
</dbReference>
<dbReference type="GO" id="GO:1990904">
    <property type="term" value="C:ribonucleoprotein complex"/>
    <property type="evidence" value="ECO:0007669"/>
    <property type="project" value="UniProtKB-KW"/>
</dbReference>
<dbReference type="CDD" id="cd11380">
    <property type="entry name" value="Ribosomal_S8e_like"/>
    <property type="match status" value="1"/>
</dbReference>
<evidence type="ECO:0000256" key="3">
    <source>
        <dbReference type="ARBA" id="ARBA00023274"/>
    </source>
</evidence>
<feature type="region of interest" description="Disordered" evidence="5">
    <location>
        <begin position="181"/>
        <end position="201"/>
    </location>
</feature>
<dbReference type="NCBIfam" id="TIGR00307">
    <property type="entry name" value="eS8"/>
    <property type="match status" value="1"/>
</dbReference>
<dbReference type="InterPro" id="IPR022309">
    <property type="entry name" value="Ribosomal_Se8/biogenesis_NSA2"/>
</dbReference>
<sequence length="511" mass="55420">MELEGKISDLNTKVLQLESVVSMLLKVKGEALGLNPQSTNASVAGLQQQKDELAVDGAYGSLLNFAQASAAPAAASTLVANAQSTENHSDLCTRLPAVKATSSMALNPMEGSESADERSSPAVSTFGASNGSSIAFEDILEQDSSSIHTDSSNALFSSTSVFEPADHAQDLPSHWEGVHTDATTSVQDPTGPVGPSAEEIFPDSAHGLMNQTSAPDLSLLVSTFSPPLQDWEGESTDTNSHSHSEGEWDAPVVPTMATLSTPELNAPLFPMYNYVDVDVPLPTDKTDYLFMPVGNTSYPLPCLLNMGITRDSRHKRSATGARPNYYRKKRQFELGRQAANTRLGPKRIHDVRVRGGNIKSRALRLDSGNYAWGSEHITAKTRILGVVYNASNNELVRTNTLVKGAVIQIDATPFRMAYEKHYGQPVTKRRAGGAQPTEEVKKSNHVERKLAERRKDAKLDPLVEQQFAAGRLYAVISSRPGQSGRADGYILEGQELEFYIRRLRSAKSKHA</sequence>
<evidence type="ECO:0000313" key="7">
    <source>
        <dbReference type="Proteomes" id="UP001214415"/>
    </source>
</evidence>
<evidence type="ECO:0000256" key="1">
    <source>
        <dbReference type="ARBA" id="ARBA00005257"/>
    </source>
</evidence>
<dbReference type="InterPro" id="IPR042563">
    <property type="entry name" value="Ribosomal_protein_eS8_euk"/>
</dbReference>
<keyword evidence="3 4" id="KW-0687">Ribonucleoprotein</keyword>
<dbReference type="GO" id="GO:0006412">
    <property type="term" value="P:translation"/>
    <property type="evidence" value="ECO:0007669"/>
    <property type="project" value="InterPro"/>
</dbReference>
<dbReference type="PANTHER" id="PTHR10394">
    <property type="entry name" value="40S RIBOSOMAL PROTEIN S8"/>
    <property type="match status" value="1"/>
</dbReference>
<protein>
    <recommendedName>
        <fullName evidence="4">40S ribosomal protein S8</fullName>
    </recommendedName>
</protein>
<dbReference type="InterPro" id="IPR001047">
    <property type="entry name" value="Ribosomal_eS8"/>
</dbReference>
<dbReference type="EMBL" id="CP119900">
    <property type="protein sequence ID" value="WFD21531.1"/>
    <property type="molecule type" value="Genomic_DNA"/>
</dbReference>
<dbReference type="FunFam" id="1.10.168.20:FF:000001">
    <property type="entry name" value="40S ribosomal protein S8"/>
    <property type="match status" value="1"/>
</dbReference>
<dbReference type="AlphaFoldDB" id="A0AAF0IXA1"/>
<dbReference type="Gene3D" id="3.10.290.70">
    <property type="match status" value="1"/>
</dbReference>
<feature type="region of interest" description="Disordered" evidence="5">
    <location>
        <begin position="228"/>
        <end position="248"/>
    </location>
</feature>
<keyword evidence="7" id="KW-1185">Reference proteome</keyword>
<dbReference type="GO" id="GO:0003735">
    <property type="term" value="F:structural constituent of ribosome"/>
    <property type="evidence" value="ECO:0007669"/>
    <property type="project" value="InterPro"/>
</dbReference>